<feature type="transmembrane region" description="Helical" evidence="1">
    <location>
        <begin position="26"/>
        <end position="53"/>
    </location>
</feature>
<proteinExistence type="predicted"/>
<comment type="caution">
    <text evidence="2">The sequence shown here is derived from an EMBL/GenBank/DDBJ whole genome shotgun (WGS) entry which is preliminary data.</text>
</comment>
<keyword evidence="3" id="KW-1185">Reference proteome</keyword>
<protein>
    <submittedName>
        <fullName evidence="2">Periplasmic nitrate reductase, NapE protein</fullName>
    </submittedName>
</protein>
<gene>
    <name evidence="2" type="ORF">RKA07_04245</name>
</gene>
<evidence type="ECO:0000313" key="3">
    <source>
        <dbReference type="Proteomes" id="UP001267407"/>
    </source>
</evidence>
<sequence length="63" mass="6664">MGDQPVTSATTDEDGAPITKAREWRALLMVTFVILPATSVAVVGGYGFAVWIGQMFFGPPGHP</sequence>
<dbReference type="Proteomes" id="UP001267407">
    <property type="component" value="Unassembled WGS sequence"/>
</dbReference>
<keyword evidence="1" id="KW-0472">Membrane</keyword>
<evidence type="ECO:0000256" key="1">
    <source>
        <dbReference type="SAM" id="Phobius"/>
    </source>
</evidence>
<evidence type="ECO:0000313" key="2">
    <source>
        <dbReference type="EMBL" id="MDS1309317.1"/>
    </source>
</evidence>
<dbReference type="RefSeq" id="WP_200202589.1">
    <property type="nucleotide sequence ID" value="NZ_JAVMBO010000007.1"/>
</dbReference>
<keyword evidence="1" id="KW-0812">Transmembrane</keyword>
<accession>A0ABU2HE65</accession>
<keyword evidence="1" id="KW-1133">Transmembrane helix</keyword>
<dbReference type="Pfam" id="PF06796">
    <property type="entry name" value="NapE"/>
    <property type="match status" value="1"/>
</dbReference>
<reference evidence="2" key="1">
    <citation type="submission" date="2023-09" db="EMBL/GenBank/DDBJ databases">
        <title>Marinobacter sediminicola sp. nov. and Marinobacter maritimum sp. nov., isolated from marine sediment.</title>
        <authorList>
            <person name="An J."/>
        </authorList>
    </citation>
    <scope>NUCLEOTIDE SEQUENCE</scope>
    <source>
        <strain evidence="2">F60267</strain>
    </source>
</reference>
<dbReference type="InterPro" id="IPR010649">
    <property type="entry name" value="NapE_TorE"/>
</dbReference>
<organism evidence="2 3">
    <name type="scientific">Marinobacter xiaoshiensis</name>
    <dbReference type="NCBI Taxonomy" id="3073652"/>
    <lineage>
        <taxon>Bacteria</taxon>
        <taxon>Pseudomonadati</taxon>
        <taxon>Pseudomonadota</taxon>
        <taxon>Gammaproteobacteria</taxon>
        <taxon>Pseudomonadales</taxon>
        <taxon>Marinobacteraceae</taxon>
        <taxon>Marinobacter</taxon>
    </lineage>
</organism>
<name>A0ABU2HE65_9GAMM</name>
<dbReference type="EMBL" id="JAVMBO010000007">
    <property type="protein sequence ID" value="MDS1309317.1"/>
    <property type="molecule type" value="Genomic_DNA"/>
</dbReference>